<reference evidence="5 6" key="1">
    <citation type="submission" date="2017-03" db="EMBL/GenBank/DDBJ databases">
        <title>An alternative strategy for trypanosome survival in the mammalian bloodstream revealed through genome and transcriptome analysis of the ubiquitous bovine parasite Trypanosoma (Megatrypanum) theileri.</title>
        <authorList>
            <person name="Kelly S."/>
            <person name="Ivens A."/>
            <person name="Mott A."/>
            <person name="O'Neill E."/>
            <person name="Emms D."/>
            <person name="Macleod O."/>
            <person name="Voorheis P."/>
            <person name="Matthews J."/>
            <person name="Matthews K."/>
            <person name="Carrington M."/>
        </authorList>
    </citation>
    <scope>NUCLEOTIDE SEQUENCE [LARGE SCALE GENOMIC DNA]</scope>
    <source>
        <strain evidence="5">Edinburgh</strain>
    </source>
</reference>
<evidence type="ECO:0000259" key="2">
    <source>
        <dbReference type="Pfam" id="PF08302"/>
    </source>
</evidence>
<dbReference type="PANTHER" id="PTHR32004">
    <property type="entry name" value="TRNA LIGASE"/>
    <property type="match status" value="1"/>
</dbReference>
<dbReference type="VEuPathDB" id="TriTrypDB:TM35_000591020"/>
<dbReference type="InterPro" id="IPR015966">
    <property type="entry name" value="tRNA_lig_kin_fungi"/>
</dbReference>
<evidence type="ECO:0000259" key="3">
    <source>
        <dbReference type="Pfam" id="PF08303"/>
    </source>
</evidence>
<feature type="domain" description="tRNA ligase kinase" evidence="3">
    <location>
        <begin position="471"/>
        <end position="605"/>
    </location>
</feature>
<dbReference type="AlphaFoldDB" id="A0A1X0NHZ8"/>
<dbReference type="Pfam" id="PF08302">
    <property type="entry name" value="tRNA_lig_CPD"/>
    <property type="match status" value="1"/>
</dbReference>
<dbReference type="GO" id="GO:0006388">
    <property type="term" value="P:tRNA splicing, via endonucleolytic cleavage and ligation"/>
    <property type="evidence" value="ECO:0007669"/>
    <property type="project" value="InterPro"/>
</dbReference>
<dbReference type="GO" id="GO:0003972">
    <property type="term" value="F:RNA ligase (ATP) activity"/>
    <property type="evidence" value="ECO:0007669"/>
    <property type="project" value="InterPro"/>
</dbReference>
<dbReference type="GO" id="GO:0005634">
    <property type="term" value="C:nucleus"/>
    <property type="evidence" value="ECO:0007669"/>
    <property type="project" value="TreeGrafter"/>
</dbReference>
<dbReference type="GO" id="GO:0005524">
    <property type="term" value="F:ATP binding"/>
    <property type="evidence" value="ECO:0007669"/>
    <property type="project" value="InterPro"/>
</dbReference>
<dbReference type="Pfam" id="PF08303">
    <property type="entry name" value="tRNA_lig_kinase"/>
    <property type="match status" value="1"/>
</dbReference>
<accession>A0A1X0NHZ8</accession>
<feature type="region of interest" description="Disordered" evidence="1">
    <location>
        <begin position="1"/>
        <end position="41"/>
    </location>
</feature>
<dbReference type="SUPFAM" id="SSF52540">
    <property type="entry name" value="P-loop containing nucleoside triphosphate hydrolases"/>
    <property type="match status" value="1"/>
</dbReference>
<dbReference type="RefSeq" id="XP_028877776.1">
    <property type="nucleotide sequence ID" value="XM_029030906.1"/>
</dbReference>
<dbReference type="Proteomes" id="UP000192257">
    <property type="component" value="Unassembled WGS sequence"/>
</dbReference>
<evidence type="ECO:0000313" key="6">
    <source>
        <dbReference type="Proteomes" id="UP000192257"/>
    </source>
</evidence>
<feature type="domain" description="tRNA ligase phosphodiesterase" evidence="2">
    <location>
        <begin position="727"/>
        <end position="783"/>
    </location>
</feature>
<feature type="compositionally biased region" description="Basic and acidic residues" evidence="1">
    <location>
        <begin position="30"/>
        <end position="41"/>
    </location>
</feature>
<protein>
    <recommendedName>
        <fullName evidence="7">tRNA ligase phosphodiesterase domain-containing protein</fullName>
    </recommendedName>
</protein>
<dbReference type="EMBL" id="NBCO01000059">
    <property type="protein sequence ID" value="ORC83710.1"/>
    <property type="molecule type" value="Genomic_DNA"/>
</dbReference>
<dbReference type="InterPro" id="IPR057680">
    <property type="entry name" value="DUF7920"/>
</dbReference>
<evidence type="ECO:0000256" key="1">
    <source>
        <dbReference type="SAM" id="MobiDB-lite"/>
    </source>
</evidence>
<dbReference type="InterPro" id="IPR015965">
    <property type="entry name" value="tRNA_lig_PDEase"/>
</dbReference>
<proteinExistence type="predicted"/>
<dbReference type="Gene3D" id="3.40.50.300">
    <property type="entry name" value="P-loop containing nucleotide triphosphate hydrolases"/>
    <property type="match status" value="1"/>
</dbReference>
<dbReference type="InterPro" id="IPR027417">
    <property type="entry name" value="P-loop_NTPase"/>
</dbReference>
<name>A0A1X0NHZ8_9TRYP</name>
<dbReference type="PANTHER" id="PTHR32004:SF1">
    <property type="entry name" value="TRNA LIGASE"/>
    <property type="match status" value="1"/>
</dbReference>
<evidence type="ECO:0008006" key="7">
    <source>
        <dbReference type="Google" id="ProtNLM"/>
    </source>
</evidence>
<dbReference type="GeneID" id="39990686"/>
<feature type="domain" description="DUF7920" evidence="4">
    <location>
        <begin position="46"/>
        <end position="360"/>
    </location>
</feature>
<evidence type="ECO:0000313" key="5">
    <source>
        <dbReference type="EMBL" id="ORC83710.1"/>
    </source>
</evidence>
<comment type="caution">
    <text evidence="5">The sequence shown here is derived from an EMBL/GenBank/DDBJ whole genome shotgun (WGS) entry which is preliminary data.</text>
</comment>
<dbReference type="OrthoDB" id="277779at2759"/>
<gene>
    <name evidence="5" type="ORF">TM35_000591020</name>
</gene>
<organism evidence="5 6">
    <name type="scientific">Trypanosoma theileri</name>
    <dbReference type="NCBI Taxonomy" id="67003"/>
    <lineage>
        <taxon>Eukaryota</taxon>
        <taxon>Discoba</taxon>
        <taxon>Euglenozoa</taxon>
        <taxon>Kinetoplastea</taxon>
        <taxon>Metakinetoplastina</taxon>
        <taxon>Trypanosomatida</taxon>
        <taxon>Trypanosomatidae</taxon>
        <taxon>Trypanosoma</taxon>
    </lineage>
</organism>
<dbReference type="Pfam" id="PF25536">
    <property type="entry name" value="DUF7920"/>
    <property type="match status" value="1"/>
</dbReference>
<evidence type="ECO:0000259" key="4">
    <source>
        <dbReference type="Pfam" id="PF25536"/>
    </source>
</evidence>
<sequence length="809" mass="90491">MGFGTSCGGENHYAKRRGSSYRKNSKQHPFNKDKSTPSAEAEHQESDIALASCLRSAFQPMFPHNNRVRVRPICTTIAGVCFAVVDRTVIGYDDAVYRTNRKVWEHVPRGQACVFAATPEKDKYIKVASLQGLRKFSYFDAPYSVPQEEAVAAVALEAIDGDCGQLAAFTYAGERFWIVGSKDMHFLVRFDVPEEDLDVFNDEQKDLWSVRVTKQIVRVWRNTLNALKPEKSSELHEFLTQTGYTACFDAILEYSAHIVDYGPGERLRFYAVADHTMPLRSGLCINPENILTKLQSFGLDVVECGPLLPLGSTEYAAQRESIAHRLNCKGAVIYGLNDTGVVVRMWKLRSHPFGIERAAQEAIITHRLSGNLLRSKLLKKLAGVPKEVRQCLVEWEEERLEYLIQLAAWLHVTGQLTASTSLGDLQELRRKWIVLQRQFTHSAVEDKELKEQVMHYEPLPNEVTNNDPDVILCVGPQGCGKSTISRVLFALLRQAHLSPCWLNQDEIGDRKQFLEAIQNAKQAGYSHLIIDKMNLDDIARADYVKLGLKTLTVAWSHPDGAQALADISFKRVCERGSSHRTFKAEEREMHRMRGIIRSCAERYRPPTEGVFIEVNVEDSIVTIVERVWAALCSHGMTDLQDLSTLDVTSAINISSRYELLLGRIPKRIQYAAIQITTPNDDVLSLVPSEMLVDKIVQKEFHVTTLFLGNKTSTDPVMMVQLGELLGTSIQLTLTHIASDPKGTAIAVRNNGEFPCANAHPHITIANAKGVSAKYSNELLDESHASDPSRTVVSLPPNTCVTGKFAFISK</sequence>
<feature type="compositionally biased region" description="Basic residues" evidence="1">
    <location>
        <begin position="14"/>
        <end position="26"/>
    </location>
</feature>
<keyword evidence="6" id="KW-1185">Reference proteome</keyword>